<reference evidence="5 6" key="1">
    <citation type="journal article" date="2009" name="Int. J. Syst. Evol. Microbiol.">
        <title>Transfer of Teichococcus ludipueritiae and Muricoccus roseus to the genus Roseomonas, as Roseomonas ludipueritiae comb. nov. and Roseomonas rosea comb. nov., respectively, and emended description of the genus Roseomonas.</title>
        <authorList>
            <person name="Sanchez-Porro C."/>
            <person name="Gallego V."/>
            <person name="Busse H.J."/>
            <person name="Kampfer P."/>
            <person name="Ventosa A."/>
        </authorList>
    </citation>
    <scope>NUCLEOTIDE SEQUENCE [LARGE SCALE GENOMIC DNA]</scope>
    <source>
        <strain evidence="5 6">DSM 14915</strain>
    </source>
</reference>
<comment type="caution">
    <text evidence="5">The sequence shown here is derived from an EMBL/GenBank/DDBJ whole genome shotgun (WGS) entry which is preliminary data.</text>
</comment>
<dbReference type="Gene3D" id="3.40.50.2300">
    <property type="match status" value="2"/>
</dbReference>
<accession>A0ABR7R4F9</accession>
<keyword evidence="3" id="KW-0813">Transport</keyword>
<dbReference type="Proteomes" id="UP000603940">
    <property type="component" value="Unassembled WGS sequence"/>
</dbReference>
<organism evidence="5 6">
    <name type="scientific">Pseudoroseomonas ludipueritiae</name>
    <dbReference type="NCBI Taxonomy" id="198093"/>
    <lineage>
        <taxon>Bacteria</taxon>
        <taxon>Pseudomonadati</taxon>
        <taxon>Pseudomonadota</taxon>
        <taxon>Alphaproteobacteria</taxon>
        <taxon>Acetobacterales</taxon>
        <taxon>Acetobacteraceae</taxon>
        <taxon>Pseudoroseomonas</taxon>
    </lineage>
</organism>
<dbReference type="PROSITE" id="PS51318">
    <property type="entry name" value="TAT"/>
    <property type="match status" value="1"/>
</dbReference>
<sequence length="444" mass="48667">MKNVNSPVSRRRLLQTGLGAGSLLLAGRPAHVQAQAQKPAEIKVGIATFLSGPSSVFGVPGRQAAELLFDELNAAGGIGGVKARPIFVDEGPGVDHFVGEFRRLVQSENVNIIFSAISSADCLACAPLADELKRPTLLWDCGTQRIFEDGKYDYAYRTGANATPEVLSALLYLLKTKPEFRSVAVVNQDYAWGRDSWDIFRTGLQTLKPGVRVAAELFPRFGATDFSSEITRLLALRPDVIFSTSWGGDLDTFIRQSADRKLFDRSTFVLPLAESSLERVGKALPAGHIIGARGDHWFLHPSPANPELLKNFTENYRKRFNNYPIYSCHHMAQAVFAMKAGYEKAMAAKGGQWPTDAELAAAFRGLTFPSLTSSITIRPDGQGLEDQLIGTTVQTDRYPFPVMTDMVVFPAASVTTPVGQKSLDWLKTLKPDMLDKMPQPVAFR</sequence>
<name>A0ABR7R4F9_9PROT</name>
<evidence type="ECO:0000313" key="5">
    <source>
        <dbReference type="EMBL" id="MBC9176562.1"/>
    </source>
</evidence>
<comment type="similarity">
    <text evidence="1">Belongs to the leucine-binding protein family.</text>
</comment>
<dbReference type="InterPro" id="IPR051010">
    <property type="entry name" value="BCAA_transport"/>
</dbReference>
<evidence type="ECO:0000313" key="6">
    <source>
        <dbReference type="Proteomes" id="UP000603940"/>
    </source>
</evidence>
<keyword evidence="6" id="KW-1185">Reference proteome</keyword>
<feature type="domain" description="Leucine-binding protein" evidence="4">
    <location>
        <begin position="41"/>
        <end position="384"/>
    </location>
</feature>
<keyword evidence="2" id="KW-0732">Signal</keyword>
<evidence type="ECO:0000259" key="4">
    <source>
        <dbReference type="Pfam" id="PF13458"/>
    </source>
</evidence>
<dbReference type="Pfam" id="PF13458">
    <property type="entry name" value="Peripla_BP_6"/>
    <property type="match status" value="1"/>
</dbReference>
<evidence type="ECO:0000256" key="1">
    <source>
        <dbReference type="ARBA" id="ARBA00010062"/>
    </source>
</evidence>
<dbReference type="CDD" id="cd06330">
    <property type="entry name" value="PBP1_As_SBP-like"/>
    <property type="match status" value="1"/>
</dbReference>
<dbReference type="InterPro" id="IPR006311">
    <property type="entry name" value="TAT_signal"/>
</dbReference>
<dbReference type="PANTHER" id="PTHR30483:SF37">
    <property type="entry name" value="ABC TRANSPORTER SUBSTRATE-BINDING PROTEIN"/>
    <property type="match status" value="1"/>
</dbReference>
<dbReference type="InterPro" id="IPR028082">
    <property type="entry name" value="Peripla_BP_I"/>
</dbReference>
<protein>
    <submittedName>
        <fullName evidence="5">ABC transporter substrate-binding protein</fullName>
    </submittedName>
</protein>
<dbReference type="PANTHER" id="PTHR30483">
    <property type="entry name" value="LEUCINE-SPECIFIC-BINDING PROTEIN"/>
    <property type="match status" value="1"/>
</dbReference>
<keyword evidence="3" id="KW-0029">Amino-acid transport</keyword>
<proteinExistence type="inferred from homology"/>
<evidence type="ECO:0000256" key="2">
    <source>
        <dbReference type="ARBA" id="ARBA00022729"/>
    </source>
</evidence>
<dbReference type="RefSeq" id="WP_187777717.1">
    <property type="nucleotide sequence ID" value="NZ_JACTUZ010000015.1"/>
</dbReference>
<dbReference type="EMBL" id="JACTUZ010000015">
    <property type="protein sequence ID" value="MBC9176562.1"/>
    <property type="molecule type" value="Genomic_DNA"/>
</dbReference>
<dbReference type="SUPFAM" id="SSF53822">
    <property type="entry name" value="Periplasmic binding protein-like I"/>
    <property type="match status" value="1"/>
</dbReference>
<dbReference type="InterPro" id="IPR028081">
    <property type="entry name" value="Leu-bd"/>
</dbReference>
<gene>
    <name evidence="5" type="ORF">IBL25_06355</name>
</gene>
<evidence type="ECO:0000256" key="3">
    <source>
        <dbReference type="ARBA" id="ARBA00022970"/>
    </source>
</evidence>